<proteinExistence type="predicted"/>
<evidence type="ECO:0000313" key="2">
    <source>
        <dbReference type="Proteomes" id="UP000053676"/>
    </source>
</evidence>
<dbReference type="AlphaFoldDB" id="W2T294"/>
<sequence length="68" mass="8105">MVGLFECTNRYNFPWTCHHLLTLFSVPVPFIDKFRQSPNTRSWQTSPTGDWRLDYYESIQKTTTTTSR</sequence>
<gene>
    <name evidence="1" type="ORF">NECAME_03825</name>
</gene>
<accession>W2T294</accession>
<keyword evidence="2" id="KW-1185">Reference proteome</keyword>
<name>W2T294_NECAM</name>
<dbReference type="EMBL" id="KI660312">
    <property type="protein sequence ID" value="ETN75102.1"/>
    <property type="molecule type" value="Genomic_DNA"/>
</dbReference>
<dbReference type="KEGG" id="nai:NECAME_03825"/>
<protein>
    <submittedName>
        <fullName evidence="1">Uncharacterized protein</fullName>
    </submittedName>
</protein>
<organism evidence="1 2">
    <name type="scientific">Necator americanus</name>
    <name type="common">Human hookworm</name>
    <dbReference type="NCBI Taxonomy" id="51031"/>
    <lineage>
        <taxon>Eukaryota</taxon>
        <taxon>Metazoa</taxon>
        <taxon>Ecdysozoa</taxon>
        <taxon>Nematoda</taxon>
        <taxon>Chromadorea</taxon>
        <taxon>Rhabditida</taxon>
        <taxon>Rhabditina</taxon>
        <taxon>Rhabditomorpha</taxon>
        <taxon>Strongyloidea</taxon>
        <taxon>Ancylostomatidae</taxon>
        <taxon>Bunostominae</taxon>
        <taxon>Necator</taxon>
    </lineage>
</organism>
<reference evidence="2" key="1">
    <citation type="journal article" date="2014" name="Nat. Genet.">
        <title>Genome of the human hookworm Necator americanus.</title>
        <authorList>
            <person name="Tang Y.T."/>
            <person name="Gao X."/>
            <person name="Rosa B.A."/>
            <person name="Abubucker S."/>
            <person name="Hallsworth-Pepin K."/>
            <person name="Martin J."/>
            <person name="Tyagi R."/>
            <person name="Heizer E."/>
            <person name="Zhang X."/>
            <person name="Bhonagiri-Palsikar V."/>
            <person name="Minx P."/>
            <person name="Warren W.C."/>
            <person name="Wang Q."/>
            <person name="Zhan B."/>
            <person name="Hotez P.J."/>
            <person name="Sternberg P.W."/>
            <person name="Dougall A."/>
            <person name="Gaze S.T."/>
            <person name="Mulvenna J."/>
            <person name="Sotillo J."/>
            <person name="Ranganathan S."/>
            <person name="Rabelo E.M."/>
            <person name="Wilson R.K."/>
            <person name="Felgner P.L."/>
            <person name="Bethony J."/>
            <person name="Hawdon J.M."/>
            <person name="Gasser R.B."/>
            <person name="Loukas A."/>
            <person name="Mitreva M."/>
        </authorList>
    </citation>
    <scope>NUCLEOTIDE SEQUENCE [LARGE SCALE GENOMIC DNA]</scope>
</reference>
<dbReference type="Proteomes" id="UP000053676">
    <property type="component" value="Unassembled WGS sequence"/>
</dbReference>
<evidence type="ECO:0000313" key="1">
    <source>
        <dbReference type="EMBL" id="ETN75102.1"/>
    </source>
</evidence>